<dbReference type="Pfam" id="PF02737">
    <property type="entry name" value="3HCDH_N"/>
    <property type="match status" value="1"/>
</dbReference>
<sequence>LIGTGTIGLSWCAVHLRDPTNRITIYDPREDLVSHIKSLLPLHLSSSTPTSSPSAETQSIETLLANGTITLAKTLESACSPETHILQEQTPENPLGKQSLWASIVPLLPETCHLWTSTSGIPASAQAQDLSASAKARLLVVHPFNPPHILPLIEIVPSPDTSADEVAFAMDYWKERGGRHTPVLVKKETKGFVANRLAAALFREACKLVADGVVGVKEVDEVLEESLGVRWAVKGPFASYHDGGGEGVNGGLKGFLRKFGGTIDEVWKDGMGGREGLKEGWEDVVVGQTEEVYGGVTERSLGERDWVTRRVLGG</sequence>
<dbReference type="InterPro" id="IPR006180">
    <property type="entry name" value="3-OHacyl-CoA_DH_CS"/>
</dbReference>
<accession>A0A3N4J9C8</accession>
<reference evidence="5 6" key="1">
    <citation type="journal article" date="2018" name="Nat. Ecol. Evol.">
        <title>Pezizomycetes genomes reveal the molecular basis of ectomycorrhizal truffle lifestyle.</title>
        <authorList>
            <person name="Murat C."/>
            <person name="Payen T."/>
            <person name="Noel B."/>
            <person name="Kuo A."/>
            <person name="Morin E."/>
            <person name="Chen J."/>
            <person name="Kohler A."/>
            <person name="Krizsan K."/>
            <person name="Balestrini R."/>
            <person name="Da Silva C."/>
            <person name="Montanini B."/>
            <person name="Hainaut M."/>
            <person name="Levati E."/>
            <person name="Barry K.W."/>
            <person name="Belfiori B."/>
            <person name="Cichocki N."/>
            <person name="Clum A."/>
            <person name="Dockter R.B."/>
            <person name="Fauchery L."/>
            <person name="Guy J."/>
            <person name="Iotti M."/>
            <person name="Le Tacon F."/>
            <person name="Lindquist E.A."/>
            <person name="Lipzen A."/>
            <person name="Malagnac F."/>
            <person name="Mello A."/>
            <person name="Molinier V."/>
            <person name="Miyauchi S."/>
            <person name="Poulain J."/>
            <person name="Riccioni C."/>
            <person name="Rubini A."/>
            <person name="Sitrit Y."/>
            <person name="Splivallo R."/>
            <person name="Traeger S."/>
            <person name="Wang M."/>
            <person name="Zifcakova L."/>
            <person name="Wipf D."/>
            <person name="Zambonelli A."/>
            <person name="Paolocci F."/>
            <person name="Nowrousian M."/>
            <person name="Ottonello S."/>
            <person name="Baldrian P."/>
            <person name="Spatafora J.W."/>
            <person name="Henrissat B."/>
            <person name="Nagy L.G."/>
            <person name="Aury J.M."/>
            <person name="Wincker P."/>
            <person name="Grigoriev I.V."/>
            <person name="Bonfante P."/>
            <person name="Martin F.M."/>
        </authorList>
    </citation>
    <scope>NUCLEOTIDE SEQUENCE [LARGE SCALE GENOMIC DNA]</scope>
    <source>
        <strain evidence="5 6">120613-1</strain>
    </source>
</reference>
<dbReference type="OrthoDB" id="2021159at2759"/>
<dbReference type="GO" id="GO:0050104">
    <property type="term" value="F:L-gulonate 3-dehydrogenase activity"/>
    <property type="evidence" value="ECO:0007669"/>
    <property type="project" value="TreeGrafter"/>
</dbReference>
<gene>
    <name evidence="5" type="ORF">L873DRAFT_1700116</name>
</gene>
<feature type="domain" description="3-hydroxyacyl-CoA dehydrogenase NAD binding" evidence="4">
    <location>
        <begin position="2"/>
        <end position="186"/>
    </location>
</feature>
<evidence type="ECO:0000313" key="5">
    <source>
        <dbReference type="EMBL" id="RPA94889.1"/>
    </source>
</evidence>
<dbReference type="GO" id="GO:0006631">
    <property type="term" value="P:fatty acid metabolic process"/>
    <property type="evidence" value="ECO:0007669"/>
    <property type="project" value="InterPro"/>
</dbReference>
<comment type="similarity">
    <text evidence="1">Belongs to the 3-hydroxyacyl-CoA dehydrogenase family.</text>
</comment>
<dbReference type="Proteomes" id="UP000276215">
    <property type="component" value="Unassembled WGS sequence"/>
</dbReference>
<dbReference type="PANTHER" id="PTHR48075:SF1">
    <property type="entry name" value="LAMBDA-CRYSTALLIN HOMOLOG"/>
    <property type="match status" value="1"/>
</dbReference>
<keyword evidence="2" id="KW-0560">Oxidoreductase</keyword>
<protein>
    <submittedName>
        <fullName evidence="5">NAD(P)-binding protein</fullName>
    </submittedName>
</protein>
<dbReference type="InterPro" id="IPR006176">
    <property type="entry name" value="3-OHacyl-CoA_DH_NAD-bd"/>
</dbReference>
<dbReference type="GO" id="GO:0070403">
    <property type="term" value="F:NAD+ binding"/>
    <property type="evidence" value="ECO:0007669"/>
    <property type="project" value="InterPro"/>
</dbReference>
<dbReference type="EMBL" id="ML120432">
    <property type="protein sequence ID" value="RPA94889.1"/>
    <property type="molecule type" value="Genomic_DNA"/>
</dbReference>
<dbReference type="InterPro" id="IPR036291">
    <property type="entry name" value="NAD(P)-bd_dom_sf"/>
</dbReference>
<evidence type="ECO:0000259" key="3">
    <source>
        <dbReference type="Pfam" id="PF00725"/>
    </source>
</evidence>
<organism evidence="5 6">
    <name type="scientific">Choiromyces venosus 120613-1</name>
    <dbReference type="NCBI Taxonomy" id="1336337"/>
    <lineage>
        <taxon>Eukaryota</taxon>
        <taxon>Fungi</taxon>
        <taxon>Dikarya</taxon>
        <taxon>Ascomycota</taxon>
        <taxon>Pezizomycotina</taxon>
        <taxon>Pezizomycetes</taxon>
        <taxon>Pezizales</taxon>
        <taxon>Tuberaceae</taxon>
        <taxon>Choiromyces</taxon>
    </lineage>
</organism>
<evidence type="ECO:0000256" key="2">
    <source>
        <dbReference type="ARBA" id="ARBA00023002"/>
    </source>
</evidence>
<dbReference type="AlphaFoldDB" id="A0A3N4J9C8"/>
<dbReference type="PANTHER" id="PTHR48075">
    <property type="entry name" value="3-HYDROXYACYL-COA DEHYDROGENASE FAMILY PROTEIN"/>
    <property type="match status" value="1"/>
</dbReference>
<dbReference type="InterPro" id="IPR006108">
    <property type="entry name" value="3HC_DH_C"/>
</dbReference>
<evidence type="ECO:0000256" key="1">
    <source>
        <dbReference type="ARBA" id="ARBA00009463"/>
    </source>
</evidence>
<dbReference type="InterPro" id="IPR008927">
    <property type="entry name" value="6-PGluconate_DH-like_C_sf"/>
</dbReference>
<feature type="non-terminal residue" evidence="5">
    <location>
        <position position="1"/>
    </location>
</feature>
<dbReference type="Pfam" id="PF00725">
    <property type="entry name" value="3HCDH"/>
    <property type="match status" value="1"/>
</dbReference>
<dbReference type="Gene3D" id="1.10.1040.10">
    <property type="entry name" value="N-(1-d-carboxylethyl)-l-norvaline Dehydrogenase, domain 2"/>
    <property type="match status" value="1"/>
</dbReference>
<name>A0A3N4J9C8_9PEZI</name>
<dbReference type="InterPro" id="IPR013328">
    <property type="entry name" value="6PGD_dom2"/>
</dbReference>
<dbReference type="STRING" id="1336337.A0A3N4J9C8"/>
<evidence type="ECO:0000259" key="4">
    <source>
        <dbReference type="Pfam" id="PF02737"/>
    </source>
</evidence>
<dbReference type="SUPFAM" id="SSF51735">
    <property type="entry name" value="NAD(P)-binding Rossmann-fold domains"/>
    <property type="match status" value="1"/>
</dbReference>
<dbReference type="SUPFAM" id="SSF48179">
    <property type="entry name" value="6-phosphogluconate dehydrogenase C-terminal domain-like"/>
    <property type="match status" value="1"/>
</dbReference>
<evidence type="ECO:0000313" key="6">
    <source>
        <dbReference type="Proteomes" id="UP000276215"/>
    </source>
</evidence>
<dbReference type="Gene3D" id="3.40.50.720">
    <property type="entry name" value="NAD(P)-binding Rossmann-like Domain"/>
    <property type="match status" value="1"/>
</dbReference>
<dbReference type="PROSITE" id="PS00067">
    <property type="entry name" value="3HCDH"/>
    <property type="match status" value="1"/>
</dbReference>
<keyword evidence="6" id="KW-1185">Reference proteome</keyword>
<feature type="domain" description="3-hydroxyacyl-CoA dehydrogenase C-terminal" evidence="3">
    <location>
        <begin position="191"/>
        <end position="248"/>
    </location>
</feature>
<proteinExistence type="inferred from homology"/>